<protein>
    <submittedName>
        <fullName evidence="1">Uncharacterized protein</fullName>
    </submittedName>
</protein>
<dbReference type="AlphaFoldDB" id="A0A7G9YEV8"/>
<accession>A0A7G9YEV8</accession>
<name>A0A7G9YEV8_9EURY</name>
<sequence>MVYLPKHYLFFLQRCLYLVFCLLACLPHLYIVETKRYIGSHLCEEFLLLPIYSDTGCKQYGKQSEEPARVFDTDDRSFFAATCTFKEAISTLPGFVHDYKTVFSGECVSDTRRMIAANYMFTETGDIFWKTRTLDHGKGFTIL</sequence>
<gene>
    <name evidence="1" type="ORF">HPDFPBIK_00001</name>
</gene>
<reference evidence="1" key="1">
    <citation type="submission" date="2020-06" db="EMBL/GenBank/DDBJ databases">
        <title>Unique genomic features of the anaerobic methanotrophic archaea.</title>
        <authorList>
            <person name="Chadwick G.L."/>
            <person name="Skennerton C.T."/>
            <person name="Laso-Perez R."/>
            <person name="Leu A.O."/>
            <person name="Speth D.R."/>
            <person name="Yu H."/>
            <person name="Morgan-Lang C."/>
            <person name="Hatzenpichler R."/>
            <person name="Goudeau D."/>
            <person name="Malmstrom R."/>
            <person name="Brazelton W.J."/>
            <person name="Woyke T."/>
            <person name="Hallam S.J."/>
            <person name="Tyson G.W."/>
            <person name="Wegener G."/>
            <person name="Boetius A."/>
            <person name="Orphan V."/>
        </authorList>
    </citation>
    <scope>NUCLEOTIDE SEQUENCE</scope>
</reference>
<organism evidence="1">
    <name type="scientific">Candidatus Methanogaster sp. ANME-2c ERB4</name>
    <dbReference type="NCBI Taxonomy" id="2759911"/>
    <lineage>
        <taxon>Archaea</taxon>
        <taxon>Methanobacteriati</taxon>
        <taxon>Methanobacteriota</taxon>
        <taxon>Stenosarchaea group</taxon>
        <taxon>Methanomicrobia</taxon>
        <taxon>Methanosarcinales</taxon>
        <taxon>ANME-2 cluster</taxon>
        <taxon>Candidatus Methanogasteraceae</taxon>
        <taxon>Candidatus Methanogaster</taxon>
    </lineage>
</organism>
<proteinExistence type="predicted"/>
<dbReference type="EMBL" id="MT631196">
    <property type="protein sequence ID" value="QNO46542.1"/>
    <property type="molecule type" value="Genomic_DNA"/>
</dbReference>
<evidence type="ECO:0000313" key="1">
    <source>
        <dbReference type="EMBL" id="QNO46542.1"/>
    </source>
</evidence>